<keyword evidence="2" id="KW-1185">Reference proteome</keyword>
<feature type="non-terminal residue" evidence="1">
    <location>
        <position position="1"/>
    </location>
</feature>
<feature type="non-terminal residue" evidence="1">
    <location>
        <position position="58"/>
    </location>
</feature>
<proteinExistence type="predicted"/>
<dbReference type="EMBL" id="CAJVQC010165775">
    <property type="protein sequence ID" value="CAG8849488.1"/>
    <property type="molecule type" value="Genomic_DNA"/>
</dbReference>
<accession>A0ACA9SV03</accession>
<sequence length="58" mass="6902">IIENYLDDVCKHEEELNKICQIDMSKKDEDLNKENFHFAFMKAWSTRNMATITTYAIT</sequence>
<protein>
    <submittedName>
        <fullName evidence="1">1014_t:CDS:1</fullName>
    </submittedName>
</protein>
<evidence type="ECO:0000313" key="2">
    <source>
        <dbReference type="Proteomes" id="UP000789920"/>
    </source>
</evidence>
<evidence type="ECO:0000313" key="1">
    <source>
        <dbReference type="EMBL" id="CAG8849488.1"/>
    </source>
</evidence>
<name>A0ACA9SV03_9GLOM</name>
<gene>
    <name evidence="1" type="ORF">RPERSI_LOCUS35612</name>
</gene>
<comment type="caution">
    <text evidence="1">The sequence shown here is derived from an EMBL/GenBank/DDBJ whole genome shotgun (WGS) entry which is preliminary data.</text>
</comment>
<organism evidence="1 2">
    <name type="scientific">Racocetra persica</name>
    <dbReference type="NCBI Taxonomy" id="160502"/>
    <lineage>
        <taxon>Eukaryota</taxon>
        <taxon>Fungi</taxon>
        <taxon>Fungi incertae sedis</taxon>
        <taxon>Mucoromycota</taxon>
        <taxon>Glomeromycotina</taxon>
        <taxon>Glomeromycetes</taxon>
        <taxon>Diversisporales</taxon>
        <taxon>Gigasporaceae</taxon>
        <taxon>Racocetra</taxon>
    </lineage>
</organism>
<dbReference type="Proteomes" id="UP000789920">
    <property type="component" value="Unassembled WGS sequence"/>
</dbReference>
<reference evidence="1" key="1">
    <citation type="submission" date="2021-06" db="EMBL/GenBank/DDBJ databases">
        <authorList>
            <person name="Kallberg Y."/>
            <person name="Tangrot J."/>
            <person name="Rosling A."/>
        </authorList>
    </citation>
    <scope>NUCLEOTIDE SEQUENCE</scope>
    <source>
        <strain evidence="1">MA461A</strain>
    </source>
</reference>